<comment type="caution">
    <text evidence="7">The sequence shown here is derived from an EMBL/GenBank/DDBJ whole genome shotgun (WGS) entry which is preliminary data.</text>
</comment>
<dbReference type="Gene3D" id="4.10.280.10">
    <property type="entry name" value="Helix-loop-helix DNA-binding domain"/>
    <property type="match status" value="1"/>
</dbReference>
<sequence length="150" mass="16604">MDKTSVLGDTIEYIKHLQERLKTVEEQTENQTMVVKKSQIVEDDENENEDEDGESCSSTSYGQPLPEIETRISDKSVYLKIQCEKLKGVLVTILSVLEKLNLAVRNISVMPFGSSALDITITAEMQEISVAAKDIVKNLRSALLQAASGN</sequence>
<keyword evidence="3" id="KW-0804">Transcription</keyword>
<keyword evidence="8" id="KW-1185">Reference proteome</keyword>
<evidence type="ECO:0000313" key="7">
    <source>
        <dbReference type="EMBL" id="PIM97322.1"/>
    </source>
</evidence>
<evidence type="ECO:0000256" key="4">
    <source>
        <dbReference type="ARBA" id="ARBA00023242"/>
    </source>
</evidence>
<evidence type="ECO:0000256" key="1">
    <source>
        <dbReference type="ARBA" id="ARBA00004123"/>
    </source>
</evidence>
<proteinExistence type="predicted"/>
<dbReference type="OrthoDB" id="690068at2759"/>
<feature type="region of interest" description="Disordered" evidence="5">
    <location>
        <begin position="33"/>
        <end position="65"/>
    </location>
</feature>
<feature type="compositionally biased region" description="Acidic residues" evidence="5">
    <location>
        <begin position="41"/>
        <end position="54"/>
    </location>
</feature>
<evidence type="ECO:0000256" key="5">
    <source>
        <dbReference type="SAM" id="MobiDB-lite"/>
    </source>
</evidence>
<dbReference type="GO" id="GO:0005634">
    <property type="term" value="C:nucleus"/>
    <property type="evidence" value="ECO:0007669"/>
    <property type="project" value="UniProtKB-SubCell"/>
</dbReference>
<dbReference type="PANTHER" id="PTHR45959:SF2">
    <property type="entry name" value="BHLH TRANSCRIPTION FACTOR"/>
    <property type="match status" value="1"/>
</dbReference>
<dbReference type="Pfam" id="PF22754">
    <property type="entry name" value="bHLH-TF_ACT-like_plant"/>
    <property type="match status" value="1"/>
</dbReference>
<evidence type="ECO:0000256" key="2">
    <source>
        <dbReference type="ARBA" id="ARBA00023015"/>
    </source>
</evidence>
<dbReference type="InterPro" id="IPR054502">
    <property type="entry name" value="bHLH-TF_ACT-like_plant"/>
</dbReference>
<reference evidence="8" key="1">
    <citation type="journal article" date="2018" name="Gigascience">
        <title>Genome assembly of the Pink Ipe (Handroanthus impetiginosus, Bignoniaceae), a highly valued, ecologically keystone Neotropical timber forest tree.</title>
        <authorList>
            <person name="Silva-Junior O.B."/>
            <person name="Grattapaglia D."/>
            <person name="Novaes E."/>
            <person name="Collevatti R.G."/>
        </authorList>
    </citation>
    <scope>NUCLEOTIDE SEQUENCE [LARGE SCALE GENOMIC DNA]</scope>
    <source>
        <strain evidence="8">cv. UFG-1</strain>
    </source>
</reference>
<dbReference type="PROSITE" id="PS51671">
    <property type="entry name" value="ACT"/>
    <property type="match status" value="1"/>
</dbReference>
<dbReference type="AlphaFoldDB" id="A0A2G9FW93"/>
<dbReference type="GO" id="GO:0046983">
    <property type="term" value="F:protein dimerization activity"/>
    <property type="evidence" value="ECO:0007669"/>
    <property type="project" value="InterPro"/>
</dbReference>
<protein>
    <recommendedName>
        <fullName evidence="6">ACT domain-containing protein</fullName>
    </recommendedName>
</protein>
<accession>A0A2G9FW93</accession>
<dbReference type="Proteomes" id="UP000231279">
    <property type="component" value="Unassembled WGS sequence"/>
</dbReference>
<dbReference type="PANTHER" id="PTHR45959">
    <property type="entry name" value="BHLH TRANSCRIPTION FACTOR"/>
    <property type="match status" value="1"/>
</dbReference>
<dbReference type="InterPro" id="IPR052610">
    <property type="entry name" value="bHLH_transcription_regulator"/>
</dbReference>
<dbReference type="EMBL" id="NKXS01010177">
    <property type="protein sequence ID" value="PIM97322.1"/>
    <property type="molecule type" value="Genomic_DNA"/>
</dbReference>
<dbReference type="GO" id="GO:0080090">
    <property type="term" value="P:regulation of primary metabolic process"/>
    <property type="evidence" value="ECO:0007669"/>
    <property type="project" value="UniProtKB-ARBA"/>
</dbReference>
<dbReference type="STRING" id="429701.A0A2G9FW93"/>
<keyword evidence="4" id="KW-0539">Nucleus</keyword>
<name>A0A2G9FW93_9LAMI</name>
<evidence type="ECO:0000256" key="3">
    <source>
        <dbReference type="ARBA" id="ARBA00023163"/>
    </source>
</evidence>
<dbReference type="InterPro" id="IPR036638">
    <property type="entry name" value="HLH_DNA-bd_sf"/>
</dbReference>
<gene>
    <name evidence="7" type="ORF">CDL12_30208</name>
</gene>
<keyword evidence="2" id="KW-0805">Transcription regulation</keyword>
<organism evidence="7 8">
    <name type="scientific">Handroanthus impetiginosus</name>
    <dbReference type="NCBI Taxonomy" id="429701"/>
    <lineage>
        <taxon>Eukaryota</taxon>
        <taxon>Viridiplantae</taxon>
        <taxon>Streptophyta</taxon>
        <taxon>Embryophyta</taxon>
        <taxon>Tracheophyta</taxon>
        <taxon>Spermatophyta</taxon>
        <taxon>Magnoliopsida</taxon>
        <taxon>eudicotyledons</taxon>
        <taxon>Gunneridae</taxon>
        <taxon>Pentapetalae</taxon>
        <taxon>asterids</taxon>
        <taxon>lamiids</taxon>
        <taxon>Lamiales</taxon>
        <taxon>Bignoniaceae</taxon>
        <taxon>Crescentiina</taxon>
        <taxon>Tabebuia alliance</taxon>
        <taxon>Handroanthus</taxon>
    </lineage>
</organism>
<evidence type="ECO:0000313" key="8">
    <source>
        <dbReference type="Proteomes" id="UP000231279"/>
    </source>
</evidence>
<feature type="domain" description="ACT" evidence="6">
    <location>
        <begin position="78"/>
        <end position="150"/>
    </location>
</feature>
<comment type="subcellular location">
    <subcellularLocation>
        <location evidence="1">Nucleus</location>
    </subcellularLocation>
</comment>
<dbReference type="SUPFAM" id="SSF47459">
    <property type="entry name" value="HLH, helix-loop-helix DNA-binding domain"/>
    <property type="match status" value="1"/>
</dbReference>
<evidence type="ECO:0000259" key="6">
    <source>
        <dbReference type="PROSITE" id="PS51671"/>
    </source>
</evidence>
<dbReference type="InterPro" id="IPR002912">
    <property type="entry name" value="ACT_dom"/>
</dbReference>